<dbReference type="Proteomes" id="UP000298061">
    <property type="component" value="Unassembled WGS sequence"/>
</dbReference>
<dbReference type="EMBL" id="SFCI01000015">
    <property type="protein sequence ID" value="TFY83688.1"/>
    <property type="molecule type" value="Genomic_DNA"/>
</dbReference>
<evidence type="ECO:0000313" key="2">
    <source>
        <dbReference type="Proteomes" id="UP000298061"/>
    </source>
</evidence>
<organism evidence="1 2">
    <name type="scientific">Hericium alpestre</name>
    <dbReference type="NCBI Taxonomy" id="135208"/>
    <lineage>
        <taxon>Eukaryota</taxon>
        <taxon>Fungi</taxon>
        <taxon>Dikarya</taxon>
        <taxon>Basidiomycota</taxon>
        <taxon>Agaricomycotina</taxon>
        <taxon>Agaricomycetes</taxon>
        <taxon>Russulales</taxon>
        <taxon>Hericiaceae</taxon>
        <taxon>Hericium</taxon>
    </lineage>
</organism>
<accession>A0A4Z0ACZ1</accession>
<proteinExistence type="predicted"/>
<comment type="caution">
    <text evidence="1">The sequence shown here is derived from an EMBL/GenBank/DDBJ whole genome shotgun (WGS) entry which is preliminary data.</text>
</comment>
<evidence type="ECO:0000313" key="1">
    <source>
        <dbReference type="EMBL" id="TFY83688.1"/>
    </source>
</evidence>
<keyword evidence="2" id="KW-1185">Reference proteome</keyword>
<protein>
    <submittedName>
        <fullName evidence="1">Uncharacterized protein</fullName>
    </submittedName>
</protein>
<sequence length="185" mass="20369">MTDNTPAQLAGLVHTDDALVPDNIGHVHNSNRLNIDVLTRRVHEIMTHSDSDRRIFGICSIPDVLLWDMSTNASGVCLPRGPQHLYHPNLSHPVMFWLPGVLKDVNLRNPDDDELPTICISSALFGKDSAAEVRALLGNNGAHPVHTCRGTPLIGAWHHQHLQAVGDSGYEMCHALSFHPSVPYF</sequence>
<reference evidence="1 2" key="1">
    <citation type="submission" date="2019-02" db="EMBL/GenBank/DDBJ databases">
        <title>Genome sequencing of the rare red list fungi Hericium alpestre (H. flagellum).</title>
        <authorList>
            <person name="Buettner E."/>
            <person name="Kellner H."/>
        </authorList>
    </citation>
    <scope>NUCLEOTIDE SEQUENCE [LARGE SCALE GENOMIC DNA]</scope>
    <source>
        <strain evidence="1 2">DSM 108284</strain>
    </source>
</reference>
<dbReference type="AlphaFoldDB" id="A0A4Z0ACZ1"/>
<gene>
    <name evidence="1" type="ORF">EWM64_g331</name>
</gene>
<name>A0A4Z0ACZ1_9AGAM</name>